<comment type="caution">
    <text evidence="2">The sequence shown here is derived from an EMBL/GenBank/DDBJ whole genome shotgun (WGS) entry which is preliminary data.</text>
</comment>
<proteinExistence type="predicted"/>
<dbReference type="EMBL" id="VXLC01000003">
    <property type="protein sequence ID" value="KAA8889129.1"/>
    <property type="molecule type" value="Genomic_DNA"/>
</dbReference>
<keyword evidence="1" id="KW-0812">Transmembrane</keyword>
<evidence type="ECO:0000256" key="1">
    <source>
        <dbReference type="SAM" id="Phobius"/>
    </source>
</evidence>
<organism evidence="2 3">
    <name type="scientific">Nocardia colli</name>
    <dbReference type="NCBI Taxonomy" id="2545717"/>
    <lineage>
        <taxon>Bacteria</taxon>
        <taxon>Bacillati</taxon>
        <taxon>Actinomycetota</taxon>
        <taxon>Actinomycetes</taxon>
        <taxon>Mycobacteriales</taxon>
        <taxon>Nocardiaceae</taxon>
        <taxon>Nocardia</taxon>
    </lineage>
</organism>
<evidence type="ECO:0000313" key="3">
    <source>
        <dbReference type="Proteomes" id="UP000323876"/>
    </source>
</evidence>
<feature type="transmembrane region" description="Helical" evidence="1">
    <location>
        <begin position="33"/>
        <end position="53"/>
    </location>
</feature>
<feature type="transmembrane region" description="Helical" evidence="1">
    <location>
        <begin position="6"/>
        <end position="26"/>
    </location>
</feature>
<feature type="transmembrane region" description="Helical" evidence="1">
    <location>
        <begin position="73"/>
        <end position="101"/>
    </location>
</feature>
<dbReference type="Pfam" id="PF10823">
    <property type="entry name" value="DUF2568"/>
    <property type="match status" value="1"/>
</dbReference>
<evidence type="ECO:0000313" key="2">
    <source>
        <dbReference type="EMBL" id="KAA8889129.1"/>
    </source>
</evidence>
<keyword evidence="3" id="KW-1185">Reference proteome</keyword>
<name>A0A5N0EK78_9NOCA</name>
<dbReference type="Proteomes" id="UP000323876">
    <property type="component" value="Unassembled WGS sequence"/>
</dbReference>
<keyword evidence="1" id="KW-0472">Membrane</keyword>
<keyword evidence="1" id="KW-1133">Transmembrane helix</keyword>
<dbReference type="AlphaFoldDB" id="A0A5N0EK78"/>
<dbReference type="OrthoDB" id="4337111at2"/>
<gene>
    <name evidence="2" type="ORF">F3087_09105</name>
</gene>
<protein>
    <submittedName>
        <fullName evidence="2">DUF2568 domain-containing protein</fullName>
    </submittedName>
</protein>
<sequence length="125" mass="13510">MVKGVNLFVTFLLELGVIAAVAVWGFTLDASVLVRVLAGLATPALFVLMWALFGAGSSPRFPLRGNWRLALELIWFGGGALAWSTATTLLTGLIFFALWAINALLRVRLQGSLLLDEPQDEPQTP</sequence>
<accession>A0A5N0EK78</accession>
<reference evidence="2 3" key="1">
    <citation type="submission" date="2019-09" db="EMBL/GenBank/DDBJ databases">
        <authorList>
            <person name="Wang X."/>
        </authorList>
    </citation>
    <scope>NUCLEOTIDE SEQUENCE [LARGE SCALE GENOMIC DNA]</scope>
    <source>
        <strain evidence="2 3">CICC 11023</strain>
    </source>
</reference>
<dbReference type="InterPro" id="IPR021214">
    <property type="entry name" value="DUF2568"/>
</dbReference>